<dbReference type="EMBL" id="OQ890313">
    <property type="protein sequence ID" value="WLJ25625.1"/>
    <property type="molecule type" value="Genomic_DNA"/>
</dbReference>
<evidence type="ECO:0000313" key="2">
    <source>
        <dbReference type="EMBL" id="WLJ25625.1"/>
    </source>
</evidence>
<protein>
    <submittedName>
        <fullName evidence="2">Uncharacterized protein</fullName>
    </submittedName>
</protein>
<sequence length="134" mass="14696">MTRTLRLITALLTIQLLSRGLDYVTGNPHSGNGVFQVESLDPPIVWGAVCILAAAATTIGLVKDWNRVIRDAAIVTASIYLIFALMVLDDIHLHPLDDWRFFTGYLTTVGIWATIAFTLTIRMAVVANRKGNDG</sequence>
<accession>A0AA49X3G6</accession>
<name>A0AA49X3G6_9VIRU</name>
<keyword evidence="1" id="KW-0812">Transmembrane</keyword>
<feature type="transmembrane region" description="Helical" evidence="1">
    <location>
        <begin position="69"/>
        <end position="88"/>
    </location>
</feature>
<evidence type="ECO:0000256" key="1">
    <source>
        <dbReference type="SAM" id="Phobius"/>
    </source>
</evidence>
<keyword evidence="1" id="KW-1133">Transmembrane helix</keyword>
<keyword evidence="1" id="KW-0472">Membrane</keyword>
<proteinExistence type="predicted"/>
<feature type="transmembrane region" description="Helical" evidence="1">
    <location>
        <begin position="44"/>
        <end position="62"/>
    </location>
</feature>
<feature type="transmembrane region" description="Helical" evidence="1">
    <location>
        <begin position="100"/>
        <end position="121"/>
    </location>
</feature>
<organism evidence="2">
    <name type="scientific">Corynebacterium phage HS03</name>
    <dbReference type="NCBI Taxonomy" id="3056390"/>
    <lineage>
        <taxon>Viruses</taxon>
    </lineage>
</organism>
<reference evidence="2" key="1">
    <citation type="submission" date="2023-04" db="EMBL/GenBank/DDBJ databases">
        <title>The human skin virome in hidradenitis suppurativa patients.</title>
        <authorList>
            <person name="Jansen D."/>
        </authorList>
    </citation>
    <scope>NUCLEOTIDE SEQUENCE</scope>
    <source>
        <strain evidence="2">VC1_JansenPhageC</strain>
    </source>
</reference>